<dbReference type="InterPro" id="IPR006283">
    <property type="entry name" value="ThiL-like"/>
</dbReference>
<feature type="binding site" evidence="2">
    <location>
        <position position="45"/>
    </location>
    <ligand>
        <name>Mg(2+)</name>
        <dbReference type="ChEBI" id="CHEBI:18420"/>
        <label>1</label>
    </ligand>
</feature>
<comment type="caution">
    <text evidence="2">Lacks conserved residue(s) required for the propagation of feature annotation.</text>
</comment>
<comment type="miscellaneous">
    <text evidence="2">Reaction mechanism of ThiL seems to utilize a direct, inline transfer of the gamma-phosphate of ATP to TMP rather than a phosphorylated enzyme intermediate.</text>
</comment>
<dbReference type="HAMAP" id="MF_02128">
    <property type="entry name" value="TMP_kinase"/>
    <property type="match status" value="1"/>
</dbReference>
<keyword evidence="6" id="KW-1185">Reference proteome</keyword>
<dbReference type="Proteomes" id="UP000318946">
    <property type="component" value="Chromosome"/>
</dbReference>
<feature type="binding site" evidence="2">
    <location>
        <position position="213"/>
    </location>
    <ligand>
        <name>Mg(2+)</name>
        <dbReference type="ChEBI" id="CHEBI:18420"/>
        <label>5</label>
    </ligand>
</feature>
<evidence type="ECO:0000313" key="5">
    <source>
        <dbReference type="EMBL" id="BBL02913.1"/>
    </source>
</evidence>
<feature type="binding site" evidence="2">
    <location>
        <position position="28"/>
    </location>
    <ligand>
        <name>Mg(2+)</name>
        <dbReference type="ChEBI" id="CHEBI:18420"/>
        <label>3</label>
    </ligand>
</feature>
<comment type="catalytic activity">
    <reaction evidence="2">
        <text>thiamine phosphate + ATP = thiamine diphosphate + ADP</text>
        <dbReference type="Rhea" id="RHEA:15913"/>
        <dbReference type="ChEBI" id="CHEBI:30616"/>
        <dbReference type="ChEBI" id="CHEBI:37575"/>
        <dbReference type="ChEBI" id="CHEBI:58937"/>
        <dbReference type="ChEBI" id="CHEBI:456216"/>
        <dbReference type="EC" id="2.7.4.16"/>
    </reaction>
</comment>
<dbReference type="GO" id="GO:0000287">
    <property type="term" value="F:magnesium ion binding"/>
    <property type="evidence" value="ECO:0007669"/>
    <property type="project" value="UniProtKB-UniRule"/>
</dbReference>
<dbReference type="PANTHER" id="PTHR30270">
    <property type="entry name" value="THIAMINE-MONOPHOSPHATE KINASE"/>
    <property type="match status" value="1"/>
</dbReference>
<keyword evidence="2" id="KW-0808">Transferase</keyword>
<dbReference type="GO" id="GO:0009229">
    <property type="term" value="P:thiamine diphosphate biosynthetic process"/>
    <property type="evidence" value="ECO:0007669"/>
    <property type="project" value="UniProtKB-UniRule"/>
</dbReference>
<evidence type="ECO:0000313" key="6">
    <source>
        <dbReference type="Proteomes" id="UP000318946"/>
    </source>
</evidence>
<evidence type="ECO:0000256" key="1">
    <source>
        <dbReference type="ARBA" id="ARBA00022977"/>
    </source>
</evidence>
<evidence type="ECO:0000256" key="2">
    <source>
        <dbReference type="HAMAP-Rule" id="MF_02128"/>
    </source>
</evidence>
<dbReference type="SUPFAM" id="SSF56042">
    <property type="entry name" value="PurM C-terminal domain-like"/>
    <property type="match status" value="1"/>
</dbReference>
<dbReference type="AlphaFoldDB" id="A0A4Y1WP77"/>
<evidence type="ECO:0000259" key="3">
    <source>
        <dbReference type="Pfam" id="PF00586"/>
    </source>
</evidence>
<dbReference type="Gene3D" id="3.30.1330.10">
    <property type="entry name" value="PurM-like, N-terminal domain"/>
    <property type="match status" value="1"/>
</dbReference>
<comment type="similarity">
    <text evidence="2">Belongs to the thiamine-monophosphate kinase family.</text>
</comment>
<feature type="binding site" evidence="2">
    <location>
        <position position="147"/>
    </location>
    <ligand>
        <name>ATP</name>
        <dbReference type="ChEBI" id="CHEBI:30616"/>
    </ligand>
</feature>
<keyword evidence="2" id="KW-0547">Nucleotide-binding</keyword>
<feature type="binding site" evidence="2">
    <location>
        <position position="212"/>
    </location>
    <ligand>
        <name>ATP</name>
        <dbReference type="ChEBI" id="CHEBI:30616"/>
    </ligand>
</feature>
<feature type="binding site" evidence="2">
    <location>
        <position position="210"/>
    </location>
    <ligand>
        <name>Mg(2+)</name>
        <dbReference type="ChEBI" id="CHEBI:18420"/>
        <label>3</label>
    </ligand>
</feature>
<feature type="binding site" evidence="2">
    <location>
        <begin position="121"/>
        <end position="122"/>
    </location>
    <ligand>
        <name>ATP</name>
        <dbReference type="ChEBI" id="CHEBI:30616"/>
    </ligand>
</feature>
<dbReference type="InterPro" id="IPR010918">
    <property type="entry name" value="PurM-like_C_dom"/>
</dbReference>
<keyword evidence="1 2" id="KW-0784">Thiamine biosynthesis</keyword>
<dbReference type="GO" id="GO:0005524">
    <property type="term" value="F:ATP binding"/>
    <property type="evidence" value="ECO:0007669"/>
    <property type="project" value="UniProtKB-UniRule"/>
</dbReference>
<feature type="binding site" evidence="2">
    <location>
        <position position="45"/>
    </location>
    <ligand>
        <name>Mg(2+)</name>
        <dbReference type="ChEBI" id="CHEBI:18420"/>
        <label>2</label>
    </ligand>
</feature>
<name>A0A4Y1WP77_9BACT</name>
<dbReference type="EC" id="2.7.4.16" evidence="2"/>
<proteinExistence type="inferred from homology"/>
<dbReference type="EMBL" id="AP019735">
    <property type="protein sequence ID" value="BBL02913.1"/>
    <property type="molecule type" value="Genomic_DNA"/>
</dbReference>
<keyword evidence="2" id="KW-0479">Metal-binding</keyword>
<dbReference type="OrthoDB" id="9802811at2"/>
<dbReference type="KEGG" id="acou:A5CBH24_02260"/>
<comment type="function">
    <text evidence="2">Catalyzes the ATP-dependent phosphorylation of thiamine-monophosphate (TMP) to form thiamine-pyrophosphate (TPP), the active form of vitamin B1.</text>
</comment>
<evidence type="ECO:0000259" key="4">
    <source>
        <dbReference type="Pfam" id="PF02769"/>
    </source>
</evidence>
<dbReference type="GeneID" id="78340949"/>
<feature type="binding site" evidence="2">
    <location>
        <position position="74"/>
    </location>
    <ligand>
        <name>Mg(2+)</name>
        <dbReference type="ChEBI" id="CHEBI:18420"/>
        <label>2</label>
    </ligand>
</feature>
<reference evidence="6" key="1">
    <citation type="submission" date="2019-06" db="EMBL/GenBank/DDBJ databases">
        <title>Alistipes onderdonkii subsp. vulgaris subsp. nov., Alistipes dispar sp. nov. and Alistipes communis sp. nov., isolated from human faeces, and creation of Alistipes onderdonkii subsp. onderdonkii subsp. nov.</title>
        <authorList>
            <person name="Sakamoto M."/>
            <person name="Ikeyama N."/>
            <person name="Ogata Y."/>
            <person name="Suda W."/>
            <person name="Iino T."/>
            <person name="Hattori M."/>
            <person name="Ohkuma M."/>
        </authorList>
    </citation>
    <scope>NUCLEOTIDE SEQUENCE [LARGE SCALE GENOMIC DNA]</scope>
    <source>
        <strain evidence="6">5CBH24</strain>
    </source>
</reference>
<dbReference type="PIRSF" id="PIRSF005303">
    <property type="entry name" value="Thiam_monoph_kin"/>
    <property type="match status" value="1"/>
</dbReference>
<dbReference type="SUPFAM" id="SSF55326">
    <property type="entry name" value="PurM N-terminal domain-like"/>
    <property type="match status" value="1"/>
</dbReference>
<feature type="binding site" evidence="2">
    <location>
        <position position="311"/>
    </location>
    <ligand>
        <name>substrate</name>
    </ligand>
</feature>
<dbReference type="CDD" id="cd02194">
    <property type="entry name" value="ThiL"/>
    <property type="match status" value="1"/>
</dbReference>
<feature type="binding site" evidence="2">
    <location>
        <position position="253"/>
    </location>
    <ligand>
        <name>substrate</name>
    </ligand>
</feature>
<dbReference type="InterPro" id="IPR036676">
    <property type="entry name" value="PurM-like_C_sf"/>
</dbReference>
<dbReference type="NCBIfam" id="TIGR01379">
    <property type="entry name" value="thiL"/>
    <property type="match status" value="1"/>
</dbReference>
<dbReference type="Pfam" id="PF02769">
    <property type="entry name" value="AIRS_C"/>
    <property type="match status" value="1"/>
</dbReference>
<gene>
    <name evidence="5" type="primary">thiL_1</name>
    <name evidence="2" type="synonym">thiL</name>
    <name evidence="5" type="ORF">A5CBH24_02260</name>
</gene>
<organism evidence="5 6">
    <name type="scientific">Alistipes communis</name>
    <dbReference type="NCBI Taxonomy" id="2585118"/>
    <lineage>
        <taxon>Bacteria</taxon>
        <taxon>Pseudomonadati</taxon>
        <taxon>Bacteroidota</taxon>
        <taxon>Bacteroidia</taxon>
        <taxon>Bacteroidales</taxon>
        <taxon>Rikenellaceae</taxon>
        <taxon>Alistipes</taxon>
    </lineage>
</organism>
<dbReference type="UniPathway" id="UPA00060">
    <property type="reaction ID" value="UER00142"/>
</dbReference>
<dbReference type="InterPro" id="IPR036921">
    <property type="entry name" value="PurM-like_N_sf"/>
</dbReference>
<dbReference type="GO" id="GO:0009030">
    <property type="term" value="F:thiamine-phosphate kinase activity"/>
    <property type="evidence" value="ECO:0007669"/>
    <property type="project" value="UniProtKB-UniRule"/>
</dbReference>
<accession>A0A4Y1WP77</accession>
<feature type="domain" description="PurM-like N-terminal" evidence="3">
    <location>
        <begin position="26"/>
        <end position="139"/>
    </location>
</feature>
<dbReference type="GO" id="GO:0009228">
    <property type="term" value="P:thiamine biosynthetic process"/>
    <property type="evidence" value="ECO:0007669"/>
    <property type="project" value="UniProtKB-KW"/>
</dbReference>
<feature type="binding site" evidence="2">
    <location>
        <position position="52"/>
    </location>
    <ligand>
        <name>substrate</name>
    </ligand>
</feature>
<feature type="domain" description="PurM-like C-terminal" evidence="4">
    <location>
        <begin position="152"/>
        <end position="297"/>
    </location>
</feature>
<feature type="binding site" evidence="2">
    <location>
        <position position="74"/>
    </location>
    <ligand>
        <name>Mg(2+)</name>
        <dbReference type="ChEBI" id="CHEBI:18420"/>
        <label>4</label>
    </ligand>
</feature>
<comment type="pathway">
    <text evidence="2">Cofactor biosynthesis; thiamine diphosphate biosynthesis; thiamine diphosphate from thiamine phosphate: step 1/1.</text>
</comment>
<protein>
    <recommendedName>
        <fullName evidence="2">Thiamine-monophosphate kinase</fullName>
        <shortName evidence="2">TMP kinase</shortName>
        <shortName evidence="2">Thiamine-phosphate kinase</shortName>
        <ecNumber evidence="2">2.7.4.16</ecNumber>
    </recommendedName>
</protein>
<dbReference type="Gene3D" id="3.90.650.10">
    <property type="entry name" value="PurM-like C-terminal domain"/>
    <property type="match status" value="1"/>
</dbReference>
<dbReference type="Pfam" id="PF00586">
    <property type="entry name" value="AIRS"/>
    <property type="match status" value="1"/>
</dbReference>
<dbReference type="InterPro" id="IPR016188">
    <property type="entry name" value="PurM-like_N"/>
</dbReference>
<dbReference type="RefSeq" id="WP_141411925.1">
    <property type="nucleotide sequence ID" value="NZ_AP019735.1"/>
</dbReference>
<keyword evidence="2" id="KW-0460">Magnesium</keyword>
<feature type="binding site" evidence="2">
    <location>
        <position position="74"/>
    </location>
    <ligand>
        <name>Mg(2+)</name>
        <dbReference type="ChEBI" id="CHEBI:18420"/>
        <label>3</label>
    </ligand>
</feature>
<feature type="binding site" evidence="2">
    <location>
        <position position="122"/>
    </location>
    <ligand>
        <name>Mg(2+)</name>
        <dbReference type="ChEBI" id="CHEBI:18420"/>
        <label>1</label>
    </ligand>
</feature>
<dbReference type="PANTHER" id="PTHR30270:SF0">
    <property type="entry name" value="THIAMINE-MONOPHOSPHATE KINASE"/>
    <property type="match status" value="1"/>
</dbReference>
<feature type="binding site" evidence="2">
    <location>
        <position position="28"/>
    </location>
    <ligand>
        <name>Mg(2+)</name>
        <dbReference type="ChEBI" id="CHEBI:18420"/>
        <label>4</label>
    </ligand>
</feature>
<sequence length="315" mass="33560">MTEFELIARIGQLFAGVPRNDFEEPGDDCTVLGIGGSESLLFTADLLTEGIHFLRNTTPPYELGRKALAVNLSDVAAMGGRSVATLLSVALPPDVSDEWTEAFLRGYRDLSAEEGVMLAGGDTTSSRHDITVNVTVVGRAADHCIKRRSDARAGDAIVVAGPLGASGAGLCDLLAGNLDTPNARIHNAPAAQTAEGLWLGERTEVHAMTDLSDGLASDLRHIAEQSHVGATVDLERIPIAPGSDLVTALTGGEDYKLLFTAAPEALPALCRAFESRFGRPLYPIGTVTEAEDDTIVWLDRGRRVETDWRGYEHNA</sequence>
<keyword evidence="2" id="KW-0067">ATP-binding</keyword>
<keyword evidence="2 5" id="KW-0418">Kinase</keyword>
<feature type="binding site" evidence="2">
    <location>
        <position position="43"/>
    </location>
    <ligand>
        <name>Mg(2+)</name>
        <dbReference type="ChEBI" id="CHEBI:18420"/>
        <label>4</label>
    </ligand>
</feature>